<dbReference type="Gene3D" id="3.10.20.90">
    <property type="entry name" value="Phosphatidylinositol 3-kinase Catalytic Subunit, Chain A, domain 1"/>
    <property type="match status" value="1"/>
</dbReference>
<dbReference type="PANTHER" id="PTHR24006:SF910">
    <property type="entry name" value="UBIQUITINYL HYDROLASE 1"/>
    <property type="match status" value="1"/>
</dbReference>
<dbReference type="EC" id="3.4.19.12" evidence="3"/>
<dbReference type="Proteomes" id="UP001515480">
    <property type="component" value="Unassembled WGS sequence"/>
</dbReference>
<gene>
    <name evidence="11" type="ORF">AB1Y20_003881</name>
</gene>
<dbReference type="SUPFAM" id="SSF48371">
    <property type="entry name" value="ARM repeat"/>
    <property type="match status" value="2"/>
</dbReference>
<feature type="compositionally biased region" description="Polar residues" evidence="8">
    <location>
        <begin position="131"/>
        <end position="153"/>
    </location>
</feature>
<keyword evidence="12" id="KW-1185">Reference proteome</keyword>
<evidence type="ECO:0000256" key="3">
    <source>
        <dbReference type="ARBA" id="ARBA00012759"/>
    </source>
</evidence>
<dbReference type="InterPro" id="IPR018200">
    <property type="entry name" value="USP_CS"/>
</dbReference>
<dbReference type="EMBL" id="JBGBPQ010000012">
    <property type="protein sequence ID" value="KAL1514795.1"/>
    <property type="molecule type" value="Genomic_DNA"/>
</dbReference>
<dbReference type="Pfam" id="PF00443">
    <property type="entry name" value="UCH"/>
    <property type="match status" value="1"/>
</dbReference>
<dbReference type="InterPro" id="IPR050164">
    <property type="entry name" value="Peptidase_C19"/>
</dbReference>
<organism evidence="11 12">
    <name type="scientific">Prymnesium parvum</name>
    <name type="common">Toxic golden alga</name>
    <dbReference type="NCBI Taxonomy" id="97485"/>
    <lineage>
        <taxon>Eukaryota</taxon>
        <taxon>Haptista</taxon>
        <taxon>Haptophyta</taxon>
        <taxon>Prymnesiophyceae</taxon>
        <taxon>Prymnesiales</taxon>
        <taxon>Prymnesiaceae</taxon>
        <taxon>Prymnesium</taxon>
    </lineage>
</organism>
<dbReference type="Pfam" id="PF12030">
    <property type="entry name" value="DUF3517"/>
    <property type="match status" value="1"/>
</dbReference>
<evidence type="ECO:0000256" key="8">
    <source>
        <dbReference type="SAM" id="MobiDB-lite"/>
    </source>
</evidence>
<dbReference type="InterPro" id="IPR001394">
    <property type="entry name" value="Peptidase_C19_UCH"/>
</dbReference>
<dbReference type="InterPro" id="IPR038765">
    <property type="entry name" value="Papain-like_cys_pep_sf"/>
</dbReference>
<reference evidence="11 12" key="1">
    <citation type="journal article" date="2024" name="Science">
        <title>Giant polyketide synthase enzymes in the biosynthesis of giant marine polyether toxins.</title>
        <authorList>
            <person name="Fallon T.R."/>
            <person name="Shende V.V."/>
            <person name="Wierzbicki I.H."/>
            <person name="Pendleton A.L."/>
            <person name="Watervoot N.F."/>
            <person name="Auber R.P."/>
            <person name="Gonzalez D.J."/>
            <person name="Wisecaver J.H."/>
            <person name="Moore B.S."/>
        </authorList>
    </citation>
    <scope>NUCLEOTIDE SEQUENCE [LARGE SCALE GENOMIC DNA]</scope>
    <source>
        <strain evidence="11 12">12B1</strain>
    </source>
</reference>
<dbReference type="PROSITE" id="PS50053">
    <property type="entry name" value="UBIQUITIN_2"/>
    <property type="match status" value="1"/>
</dbReference>
<dbReference type="PANTHER" id="PTHR24006">
    <property type="entry name" value="UBIQUITIN CARBOXYL-TERMINAL HYDROLASE"/>
    <property type="match status" value="1"/>
</dbReference>
<evidence type="ECO:0000256" key="7">
    <source>
        <dbReference type="ARBA" id="ARBA00022807"/>
    </source>
</evidence>
<dbReference type="PROSITE" id="PS50235">
    <property type="entry name" value="USP_3"/>
    <property type="match status" value="1"/>
</dbReference>
<dbReference type="InterPro" id="IPR000626">
    <property type="entry name" value="Ubiquitin-like_dom"/>
</dbReference>
<protein>
    <recommendedName>
        <fullName evidence="3">ubiquitinyl hydrolase 1</fullName>
        <ecNumber evidence="3">3.4.19.12</ecNumber>
    </recommendedName>
</protein>
<evidence type="ECO:0000256" key="1">
    <source>
        <dbReference type="ARBA" id="ARBA00000707"/>
    </source>
</evidence>
<feature type="domain" description="Ubiquitin-like" evidence="9">
    <location>
        <begin position="874"/>
        <end position="957"/>
    </location>
</feature>
<keyword evidence="6" id="KW-0378">Hydrolase</keyword>
<dbReference type="CDD" id="cd17039">
    <property type="entry name" value="Ubl_ubiquitin_like"/>
    <property type="match status" value="1"/>
</dbReference>
<dbReference type="PROSITE" id="PS00973">
    <property type="entry name" value="USP_2"/>
    <property type="match status" value="1"/>
</dbReference>
<dbReference type="GO" id="GO:0005829">
    <property type="term" value="C:cytosol"/>
    <property type="evidence" value="ECO:0007669"/>
    <property type="project" value="TreeGrafter"/>
</dbReference>
<dbReference type="Gene3D" id="3.90.70.10">
    <property type="entry name" value="Cysteine proteinases"/>
    <property type="match status" value="1"/>
</dbReference>
<feature type="domain" description="USP" evidence="10">
    <location>
        <begin position="1544"/>
        <end position="1902"/>
    </location>
</feature>
<dbReference type="FunFam" id="3.90.70.10:FF:000022">
    <property type="entry name" value="Ubiquitin carboxyl-terminal hydrolase 24"/>
    <property type="match status" value="1"/>
</dbReference>
<dbReference type="GO" id="GO:0005634">
    <property type="term" value="C:nucleus"/>
    <property type="evidence" value="ECO:0007669"/>
    <property type="project" value="TreeGrafter"/>
</dbReference>
<evidence type="ECO:0000259" key="9">
    <source>
        <dbReference type="PROSITE" id="PS50053"/>
    </source>
</evidence>
<dbReference type="SUPFAM" id="SSF54236">
    <property type="entry name" value="Ubiquitin-like"/>
    <property type="match status" value="1"/>
</dbReference>
<dbReference type="InterPro" id="IPR056850">
    <property type="entry name" value="ARM_UBP34_24_USP9X_Y"/>
</dbReference>
<evidence type="ECO:0000256" key="4">
    <source>
        <dbReference type="ARBA" id="ARBA00022670"/>
    </source>
</evidence>
<dbReference type="PROSITE" id="PS00972">
    <property type="entry name" value="USP_1"/>
    <property type="match status" value="1"/>
</dbReference>
<evidence type="ECO:0000256" key="5">
    <source>
        <dbReference type="ARBA" id="ARBA00022786"/>
    </source>
</evidence>
<comment type="catalytic activity">
    <reaction evidence="1">
        <text>Thiol-dependent hydrolysis of ester, thioester, amide, peptide and isopeptide bonds formed by the C-terminal Gly of ubiquitin (a 76-residue protein attached to proteins as an intracellular targeting signal).</text>
        <dbReference type="EC" id="3.4.19.12"/>
    </reaction>
</comment>
<dbReference type="GO" id="GO:0004843">
    <property type="term" value="F:cysteine-type deubiquitinase activity"/>
    <property type="evidence" value="ECO:0007669"/>
    <property type="project" value="UniProtKB-EC"/>
</dbReference>
<feature type="region of interest" description="Disordered" evidence="8">
    <location>
        <begin position="1907"/>
        <end position="1970"/>
    </location>
</feature>
<dbReference type="InterPro" id="IPR016024">
    <property type="entry name" value="ARM-type_fold"/>
</dbReference>
<dbReference type="InterPro" id="IPR029071">
    <property type="entry name" value="Ubiquitin-like_domsf"/>
</dbReference>
<evidence type="ECO:0000259" key="10">
    <source>
        <dbReference type="PROSITE" id="PS50235"/>
    </source>
</evidence>
<dbReference type="CDD" id="cd02659">
    <property type="entry name" value="peptidase_C19C"/>
    <property type="match status" value="1"/>
</dbReference>
<evidence type="ECO:0000256" key="6">
    <source>
        <dbReference type="ARBA" id="ARBA00022801"/>
    </source>
</evidence>
<feature type="region of interest" description="Disordered" evidence="8">
    <location>
        <begin position="131"/>
        <end position="171"/>
    </location>
</feature>
<comment type="caution">
    <text evidence="11">The sequence shown here is derived from an EMBL/GenBank/DDBJ whole genome shotgun (WGS) entry which is preliminary data.</text>
</comment>
<keyword evidence="4" id="KW-0645">Protease</keyword>
<evidence type="ECO:0000313" key="12">
    <source>
        <dbReference type="Proteomes" id="UP001515480"/>
    </source>
</evidence>
<evidence type="ECO:0000313" key="11">
    <source>
        <dbReference type="EMBL" id="KAL1514795.1"/>
    </source>
</evidence>
<feature type="region of interest" description="Disordered" evidence="8">
    <location>
        <begin position="2163"/>
        <end position="2221"/>
    </location>
</feature>
<dbReference type="InterPro" id="IPR028889">
    <property type="entry name" value="USP"/>
</dbReference>
<feature type="region of interest" description="Disordered" evidence="8">
    <location>
        <begin position="979"/>
        <end position="1012"/>
    </location>
</feature>
<dbReference type="SUPFAM" id="SSF54001">
    <property type="entry name" value="Cysteine proteinases"/>
    <property type="match status" value="1"/>
</dbReference>
<dbReference type="InterPro" id="IPR021905">
    <property type="entry name" value="DUF3517"/>
</dbReference>
<feature type="compositionally biased region" description="Polar residues" evidence="8">
    <location>
        <begin position="1913"/>
        <end position="1935"/>
    </location>
</feature>
<name>A0AB34J7J5_PRYPA</name>
<evidence type="ECO:0000256" key="2">
    <source>
        <dbReference type="ARBA" id="ARBA00009085"/>
    </source>
</evidence>
<dbReference type="GO" id="GO:0016579">
    <property type="term" value="P:protein deubiquitination"/>
    <property type="evidence" value="ECO:0007669"/>
    <property type="project" value="InterPro"/>
</dbReference>
<proteinExistence type="inferred from homology"/>
<feature type="compositionally biased region" description="Polar residues" evidence="8">
    <location>
        <begin position="2212"/>
        <end position="2221"/>
    </location>
</feature>
<accession>A0AB34J7J5</accession>
<comment type="similarity">
    <text evidence="2">Belongs to the peptidase C19 family.</text>
</comment>
<dbReference type="GO" id="GO:0006508">
    <property type="term" value="P:proteolysis"/>
    <property type="evidence" value="ECO:0007669"/>
    <property type="project" value="UniProtKB-KW"/>
</dbReference>
<dbReference type="Pfam" id="PF25010">
    <property type="entry name" value="ARM_UBP24_USP9X-Y"/>
    <property type="match status" value="1"/>
</dbReference>
<keyword evidence="7" id="KW-0788">Thiol protease</keyword>
<keyword evidence="5" id="KW-0833">Ubl conjugation pathway</keyword>
<sequence length="3171" mass="351825">MSVAAPASAMSDQQLSALLEDIEDCLKAQGDIDLERQLRRLEQLLDYVVHDRLTPEQAMHMKAAAMPKLVLMLLKVRTGAAMSSQLNGFLQHALDVTVRMLRDTNSWEMVESATRILTDGTNHHFYNQALTQTPQSPSCDAESQSSGEASCSEASDDDEQEPAGSVLKPGATRGEASPFYVQNIEHFHAAGGFDVIIERILREPRLTLTAVKIMLRPFVKVKHMLRRSALQGYARRVHRALMEHVSSLTHEQLKPEDRKSMSDVHRQLDIIVHTAKLPDATTSLDLFHLSLALKCLKTPYLEKRLCGLNDVKEMINISLRKQEYLESLERQERGHKTAVALGDANELPGDSSWSTPDFLVQWLQQEKVVELIFGESLHDQVVKRCVELLGFLAIRNALDSRLLEVMWRASLDKHESVRQAIYLVLVDLSAHLPLPLLDELYEHIRTVPPAEQTSHTLGLLRGFSIAAIASPHNPANGKRWYGLDDFWMLLQDATPVGPDVRATAASMLGDLLTWPQCAPQRSVFLQRCVQQLRDGSSVPQSLRLCCKILSSFPCKVRKKVDSISSVLEWLATEHQLLPAFFHDFQRSHYTAKQRAAAAEQIVGHAMCEGTSHTIMAAEAALSNVRMERMRELQERLDFLSFCTINAPLSLEQQQLDVLWECCVVNPCCPQEEDQVFHWLEQARMNSAHALCEEATTHLFSRASTLPLERLSPTAYSFLEYFFRWINWKDRRFIQQEPHTFTVLALPLFGADTLWQVALRARNEQVGKHVVSLLTQLHHSLSPALTDQHAQQRLHFVNTCMASLGAAATQLRALQEVPRGDCVMSDGEWGEQEALSLRIERCLTLLRLFVEEVENKTGSGRRSQRHGTTVRGVPMRIQVTVVGGSNTPKLEVVTDSSQTIGSLRNSIWQELAHHGEWQPETPRMLRIITAGKELKDDLTMLSELKLREPYSVHVMRRQHLTPPQAPADVRASGAMITEDKERQGTDGSPAPAVEGSTCSGTSDEGSAGSPGLLLSEKGSNFSTLFDLLSLRDERLSNKVWQLLMMLPTNRTMQAELTALAAANRPPITEDDWAAILHSGPSSFKLLYSLQIVDRLMVSSEVNPPIHETSRTNDSDGPSRGCRKWEDTFVEQGGLRHLLGLLAQGDLLDEQRGSQRKPCLVLLLRILCQFLLEAWAVAEPLPTASLEVAELVLPANPPNPAATYTRRTFSPMRRDTTHRLRDERQTLELGKQLMQLLVQVAEEKAEDSAEQQDDRQVMGQPAAEGSEVALDLQIGREALKLLVGIAQSTPAVLDLLCDENSLPAWLHSMLLRCPNAQLRLEVCAALHTLASDPRACAGTSPALSCAGRRVQGVTIAALLQLMPSAEAHSSRCRQYFELLQALVTRDCTSDAPQQSPLQLCQQIIDLLPAQGERERRDCPEQVDYVLLGNLMLLHSLVHALPELKPSIGSASHGGLISKLFSALFLLPSLGEARLRGVEAPPTCKSPENRAAALQLLAELANGCEDNLTELLELLLRIQLQRSATGPPLTQWHYMPSAQEKARCGYVGLKNLGATCYLNSLMQQLFMIPECRKAILELPIPSPPPATPSATVNGPAAHAALLYQLQLMFGYLQESEKKSYDTRELCATYRGCEGRPINPSIQMDADEFFNVLFYQLETVLKDSPQPRVLQSLFGGYIVNQIVSKEKGKLSERVEPFYTISIEVKSKRSVLEGLAQYVEGEVLDGDNKYKCESGEYVEAVKRTCIHTLPPVLIIHLKRFEFDFDLMKKMKVNDHCEFPSVINMERFTMEYQEKHANDPSTDGVDAPGSAAEGMIYQLAGVLVHSGTSDSGHYYSFIRERRVNQAGGGRGWLHFNDTLVEPFDERDIPKCCYGGVEPISQWDADLSKHVQRTMPRQHSAYMLFYERMPGPKVEPAPSATISGRDNPTAQNTKTVETTTAAEPSAEGAHLEAGAQPAKGKGECSTVSGTKSKCPDGEEPRGFATLAEGPCAVSVPEVIIRSVWSENMQFLRDRYIFDSLHFALVRHAVAFALSSSASDLAALHSPIRETSSLSMEPECDSRRFRALELGCRFVVETFAHAKDKSLLPDWLALLTSGLTDCLPACRWLLVQADKLGWLRKMLLVCSIAEVRTGFAQLLLHAMRCLREHEICLFAEEPAFVVRKHPEVVTCSSTSSSDESDGNGGEMDIDCAHTPDRLPASRPRLGPELPPASESRAHRSTSLAESANATSTIPRAASVCTVEALLGLLPDAASHWRHFPQFFFVLLEFANLGSEERAWLLSRRVVAQLIDFYLGDDSPFATSSVDAQHRPKRTRMGDKFALPNLDQMVALISLLARSCARLEAPEETPMSLEMPLLHMTAEEHELAIHPTFVSALLKDGLNVGALSSLLQHYCFDSTACSTNVLQVLLHGIDTMDSDALGPYLHVFTVIVQIRDSIQKWRTDVAMDRLMRVIANNMRYKHATVASLRMLTSLHAAPLVRRWMFAEQATWLLDWLLCGPSDLVRQTAEQLCFALITAEVADAPTQPVADEQQDNVPPALVAMQDQLISMLPMATSIAQELGAPDQNAKGSSFADDQPVPRLAPFFRVCTYCARQGPLPTVSMDELAQTYAVVDGLHWECDENKREILRYWYVAAQFQSRVDGAGALAATNFRRLLDSFISLRPNERSLKYNRELLPMFYGLLQCALHSRTGSSCLQVLQSHRNFEWAIKYLLIESQDYTQLMTTGDHERSLGPILIWLLKQCSMSVPFRHKIITAALSANKLPAHANNIIVLLALYVQTDEDKALACELDVLPQLSTCVESLASLGGLDVRPLDHIDEALRIMARICDWLKGLPLDNERRVRTLAGWDLSSTSTPLLKMLFTLLHSPHSNGIDVSKSRTSERLRASCLEFACQLAALDFYSAQVVLKALLAQHAPAPDIEMADAEGYTGGSEMPQLLSQTLANIPLSQSRQVASAHSAQLLPYYGFASQLLYGSLNGHSHDPSFVSEALRLAVLLAIETAVLVEAHQKFACLLHQACELPRESMMYKLLISEMASGGVALLNRVLLEEPVVLLDSCARACCQALLRVAPPSVEWIRNALDQVAQLIVQMQSASGSDSQFKEAGTSADGKSIQAFRHSVKLLIDTPVPASMDSSASSGETSASVRDLGQYWLARHGHVLPLLEEVNTSQNEPTECVTETP</sequence>